<evidence type="ECO:0000256" key="2">
    <source>
        <dbReference type="SAM" id="MobiDB-lite"/>
    </source>
</evidence>
<dbReference type="GO" id="GO:0019783">
    <property type="term" value="F:ubiquitin-like protein peptidase activity"/>
    <property type="evidence" value="ECO:0007669"/>
    <property type="project" value="UniProtKB-ARBA"/>
</dbReference>
<keyword evidence="1" id="KW-0378">Hydrolase</keyword>
<dbReference type="PANTHER" id="PTHR48153">
    <property type="entry name" value="UFM1-SPECIFIC PROTEASE 2"/>
    <property type="match status" value="1"/>
</dbReference>
<dbReference type="Pfam" id="PF07910">
    <property type="entry name" value="Peptidase_C78"/>
    <property type="match status" value="1"/>
</dbReference>
<accession>A0A167N586</accession>
<reference evidence="5" key="1">
    <citation type="submission" date="2015-06" db="EMBL/GenBank/DDBJ databases">
        <title>Expansion of signal transduction pathways in fungi by whole-genome duplication.</title>
        <authorList>
            <consortium name="DOE Joint Genome Institute"/>
            <person name="Corrochano L.M."/>
            <person name="Kuo A."/>
            <person name="Marcet-Houben M."/>
            <person name="Polaino S."/>
            <person name="Salamov A."/>
            <person name="Villalobos J.M."/>
            <person name="Alvarez M.I."/>
            <person name="Avalos J."/>
            <person name="Benito E.P."/>
            <person name="Benoit I."/>
            <person name="Burger G."/>
            <person name="Camino L.P."/>
            <person name="Canovas D."/>
            <person name="Cerda-Olmedo E."/>
            <person name="Cheng J.-F."/>
            <person name="Dominguez A."/>
            <person name="Elias M."/>
            <person name="Eslava A.P."/>
            <person name="Glaser F."/>
            <person name="Grimwood J."/>
            <person name="Gutierrez G."/>
            <person name="Heitman J."/>
            <person name="Henrissat B."/>
            <person name="Iturriaga E.A."/>
            <person name="Lang B.F."/>
            <person name="Lavin J.L."/>
            <person name="Lee S."/>
            <person name="Li W."/>
            <person name="Lindquist E."/>
            <person name="Lopez-Garcia S."/>
            <person name="Luque E.M."/>
            <person name="Marcos A.T."/>
            <person name="Martin J."/>
            <person name="McCluskey K."/>
            <person name="Medina H.R."/>
            <person name="Miralles-Duran A."/>
            <person name="Miyazaki A."/>
            <person name="Munoz-Torres E."/>
            <person name="Oguiza J.A."/>
            <person name="Ohm R."/>
            <person name="Olmedo M."/>
            <person name="Orejas M."/>
            <person name="Ortiz-Castellanos L."/>
            <person name="Pisabarro A.G."/>
            <person name="Rodriguez-Romero J."/>
            <person name="Ruiz-Herrera J."/>
            <person name="Ruiz-Vazquez R."/>
            <person name="Sanz C."/>
            <person name="Schackwitz W."/>
            <person name="Schmutz J."/>
            <person name="Shahriari M."/>
            <person name="Shelest E."/>
            <person name="Silva-Franco F."/>
            <person name="Soanes D."/>
            <person name="Syed K."/>
            <person name="Tagua V.G."/>
            <person name="Talbot N.J."/>
            <person name="Thon M."/>
            <person name="De vries R.P."/>
            <person name="Wiebenga A."/>
            <person name="Yadav J.S."/>
            <person name="Braun E.L."/>
            <person name="Baker S."/>
            <person name="Garre V."/>
            <person name="Horwitz B."/>
            <person name="Torres-Martinez S."/>
            <person name="Idnurm A."/>
            <person name="Herrera-Estrella A."/>
            <person name="Gabaldon T."/>
            <person name="Grigoriev I.V."/>
        </authorList>
    </citation>
    <scope>NUCLEOTIDE SEQUENCE [LARGE SCALE GENOMIC DNA]</scope>
    <source>
        <strain evidence="5">NRRL 1555(-)</strain>
    </source>
</reference>
<feature type="region of interest" description="Disordered" evidence="2">
    <location>
        <begin position="328"/>
        <end position="394"/>
    </location>
</feature>
<dbReference type="InterPro" id="IPR012462">
    <property type="entry name" value="UFSP1/2_DUB_cat"/>
</dbReference>
<evidence type="ECO:0000313" key="4">
    <source>
        <dbReference type="EMBL" id="OAD75029.1"/>
    </source>
</evidence>
<feature type="compositionally biased region" description="Low complexity" evidence="2">
    <location>
        <begin position="349"/>
        <end position="368"/>
    </location>
</feature>
<feature type="domain" description="UFSP1/2/DUB catalytic" evidence="3">
    <location>
        <begin position="130"/>
        <end position="325"/>
    </location>
</feature>
<feature type="compositionally biased region" description="Basic and acidic residues" evidence="2">
    <location>
        <begin position="66"/>
        <end position="77"/>
    </location>
</feature>
<proteinExistence type="predicted"/>
<dbReference type="VEuPathDB" id="FungiDB:PHYBLDRAFT_144382"/>
<keyword evidence="5" id="KW-1185">Reference proteome</keyword>
<evidence type="ECO:0000313" key="5">
    <source>
        <dbReference type="Proteomes" id="UP000077315"/>
    </source>
</evidence>
<dbReference type="STRING" id="763407.A0A167N586"/>
<dbReference type="GeneID" id="28992113"/>
<evidence type="ECO:0000259" key="3">
    <source>
        <dbReference type="Pfam" id="PF07910"/>
    </source>
</evidence>
<feature type="region of interest" description="Disordered" evidence="2">
    <location>
        <begin position="32"/>
        <end position="79"/>
    </location>
</feature>
<dbReference type="InParanoid" id="A0A167N586"/>
<organism evidence="4 5">
    <name type="scientific">Phycomyces blakesleeanus (strain ATCC 8743b / DSM 1359 / FGSC 10004 / NBRC 33097 / NRRL 1555)</name>
    <dbReference type="NCBI Taxonomy" id="763407"/>
    <lineage>
        <taxon>Eukaryota</taxon>
        <taxon>Fungi</taxon>
        <taxon>Fungi incertae sedis</taxon>
        <taxon>Mucoromycota</taxon>
        <taxon>Mucoromycotina</taxon>
        <taxon>Mucoromycetes</taxon>
        <taxon>Mucorales</taxon>
        <taxon>Phycomycetaceae</taxon>
        <taxon>Phycomyces</taxon>
    </lineage>
</organism>
<dbReference type="RefSeq" id="XP_018293069.1">
    <property type="nucleotide sequence ID" value="XM_018431207.1"/>
</dbReference>
<name>A0A167N586_PHYB8</name>
<sequence>MYNAQLNPANSKNIVPRNDFQSHMVNHQADRNQILSERPETLNNAGLSPKKREKPWETAREDEEKEGSVDMHVDKKHGSINPISKARNRINKDLDLWNKLNALPKSVRTPGVIPRLKPQFVSVNKKISTTAVYLSSKYTDHISTGSMDLGWGCGYRNCQMLMSFLERQQEDNEPVIKHVIHISGLQILLEEAWRQGFDLPGASQLDHHVYGTEKWIGATDVYTMLVYLGIRCTIIDFHRPSGLNNAHDALFDWIQGYFENAIKKPESSKPVQDATSSTSSSTIFYLTDQPPLYLQHSGHSRTVIGIEMLKDGHRNLIMFDPGRRMLRSNRKGQIHSSMPIEDLTRDSLESGSPEPSCGGSSNESGSQSDVDPRTDLENITSNAGSNNNCSAGNNTRVLSNYSPVIPDGLLRPVRVDSKTIAKNRQYQLLVLGEVVDDRPIGGTIRWSGEKGYLLTEREREVMKKVTSIRAL</sequence>
<gene>
    <name evidence="4" type="ORF">PHYBLDRAFT_144382</name>
</gene>
<dbReference type="EMBL" id="KV440978">
    <property type="protein sequence ID" value="OAD75029.1"/>
    <property type="molecule type" value="Genomic_DNA"/>
</dbReference>
<dbReference type="OrthoDB" id="288987at2759"/>
<protein>
    <recommendedName>
        <fullName evidence="3">UFSP1/2/DUB catalytic domain-containing protein</fullName>
    </recommendedName>
</protein>
<feature type="compositionally biased region" description="Low complexity" evidence="2">
    <location>
        <begin position="381"/>
        <end position="394"/>
    </location>
</feature>
<evidence type="ECO:0000256" key="1">
    <source>
        <dbReference type="ARBA" id="ARBA00022801"/>
    </source>
</evidence>
<dbReference type="AlphaFoldDB" id="A0A167N586"/>
<dbReference type="Proteomes" id="UP000077315">
    <property type="component" value="Unassembled WGS sequence"/>
</dbReference>
<feature type="compositionally biased region" description="Polar residues" evidence="2">
    <location>
        <begin position="32"/>
        <end position="46"/>
    </location>
</feature>
<dbReference type="PANTHER" id="PTHR48153:SF4">
    <property type="entry name" value="UBIQUITIN CARBOXYL-TERMINAL HYDROLASE MUG105"/>
    <property type="match status" value="1"/>
</dbReference>
<dbReference type="Gene3D" id="3.90.70.130">
    <property type="match status" value="1"/>
</dbReference>